<dbReference type="Proteomes" id="UP000560658">
    <property type="component" value="Unassembled WGS sequence"/>
</dbReference>
<keyword evidence="2" id="KW-1185">Reference proteome</keyword>
<evidence type="ECO:0000313" key="1">
    <source>
        <dbReference type="EMBL" id="MBB4045289.1"/>
    </source>
</evidence>
<dbReference type="AlphaFoldDB" id="A0A840D395"/>
<evidence type="ECO:0000313" key="2">
    <source>
        <dbReference type="Proteomes" id="UP000560658"/>
    </source>
</evidence>
<gene>
    <name evidence="1" type="ORF">GGR06_003101</name>
</gene>
<name>A0A840D395_9BACE</name>
<accession>A0A840D395</accession>
<organism evidence="1 2">
    <name type="scientific">Bacteroides reticulotermitis</name>
    <dbReference type="NCBI Taxonomy" id="1133319"/>
    <lineage>
        <taxon>Bacteria</taxon>
        <taxon>Pseudomonadati</taxon>
        <taxon>Bacteroidota</taxon>
        <taxon>Bacteroidia</taxon>
        <taxon>Bacteroidales</taxon>
        <taxon>Bacteroidaceae</taxon>
        <taxon>Bacteroides</taxon>
    </lineage>
</organism>
<comment type="caution">
    <text evidence="1">The sequence shown here is derived from an EMBL/GenBank/DDBJ whole genome shotgun (WGS) entry which is preliminary data.</text>
</comment>
<dbReference type="EMBL" id="JACIER010000014">
    <property type="protein sequence ID" value="MBB4045289.1"/>
    <property type="molecule type" value="Genomic_DNA"/>
</dbReference>
<proteinExistence type="predicted"/>
<protein>
    <submittedName>
        <fullName evidence="1">Uncharacterized protein</fullName>
    </submittedName>
</protein>
<reference evidence="1" key="1">
    <citation type="submission" date="2020-08" db="EMBL/GenBank/DDBJ databases">
        <title>Genomic Encyclopedia of Type Strains, Phase IV (KMG-IV): sequencing the most valuable type-strain genomes for metagenomic binning, comparative biology and taxonomic classification.</title>
        <authorList>
            <person name="Goeker M."/>
        </authorList>
    </citation>
    <scope>NUCLEOTIDE SEQUENCE [LARGE SCALE GENOMIC DNA]</scope>
    <source>
        <strain evidence="1">DSM 105720</strain>
    </source>
</reference>
<sequence length="32" mass="3808">MNNHQIDSYHYAFLYNHAYPLLVALEALFEPI</sequence>